<keyword evidence="8 10" id="KW-0460">Magnesium</keyword>
<feature type="binding site" evidence="10">
    <location>
        <begin position="11"/>
        <end position="16"/>
    </location>
    <ligand>
        <name>substrate</name>
    </ligand>
</feature>
<reference evidence="14 15" key="1">
    <citation type="submission" date="2018-02" db="EMBL/GenBank/DDBJ databases">
        <title>Metagenomics reveals mixed infection of spiroplasma and phytoplasma in chicory.</title>
        <authorList>
            <person name="Polano C."/>
            <person name="Moruzzi S."/>
            <person name="Ermacora P."/>
            <person name="Ferrini F."/>
            <person name="Martini M."/>
            <person name="Firrao G."/>
        </authorList>
    </citation>
    <scope>NUCLEOTIDE SEQUENCE [LARGE SCALE GENOMIC DNA]</scope>
    <source>
        <strain evidence="14 15">ChiP</strain>
    </source>
</reference>
<dbReference type="Gene3D" id="3.40.50.300">
    <property type="entry name" value="P-loop containing nucleotide triphosphate hydrolases"/>
    <property type="match status" value="1"/>
</dbReference>
<feature type="site" description="Interaction with substrate tRNA" evidence="10">
    <location>
        <position position="96"/>
    </location>
</feature>
<comment type="function">
    <text evidence="2 10 12">Catalyzes the transfer of a dimethylallyl group onto the adenine at position 37 in tRNAs that read codons beginning with uridine, leading to the formation of N6-(dimethylallyl)adenosine (i(6)A).</text>
</comment>
<evidence type="ECO:0000256" key="5">
    <source>
        <dbReference type="ARBA" id="ARBA00022694"/>
    </source>
</evidence>
<evidence type="ECO:0000256" key="6">
    <source>
        <dbReference type="ARBA" id="ARBA00022741"/>
    </source>
</evidence>
<evidence type="ECO:0000256" key="13">
    <source>
        <dbReference type="RuleBase" id="RU003785"/>
    </source>
</evidence>
<dbReference type="EMBL" id="PUUG01000011">
    <property type="protein sequence ID" value="PQP79851.1"/>
    <property type="molecule type" value="Genomic_DNA"/>
</dbReference>
<accession>A0A2S8NV31</accession>
<dbReference type="PANTHER" id="PTHR11088:SF60">
    <property type="entry name" value="TRNA DIMETHYLALLYLTRANSFERASE"/>
    <property type="match status" value="1"/>
</dbReference>
<evidence type="ECO:0000256" key="7">
    <source>
        <dbReference type="ARBA" id="ARBA00022840"/>
    </source>
</evidence>
<evidence type="ECO:0000313" key="14">
    <source>
        <dbReference type="EMBL" id="PQP79851.1"/>
    </source>
</evidence>
<dbReference type="EC" id="2.5.1.75" evidence="10"/>
<comment type="similarity">
    <text evidence="3 10 13">Belongs to the IPP transferase family.</text>
</comment>
<evidence type="ECO:0000256" key="3">
    <source>
        <dbReference type="ARBA" id="ARBA00005842"/>
    </source>
</evidence>
<dbReference type="AlphaFoldDB" id="A0A2S8NV31"/>
<evidence type="ECO:0000313" key="15">
    <source>
        <dbReference type="Proteomes" id="UP000238672"/>
    </source>
</evidence>
<evidence type="ECO:0000256" key="12">
    <source>
        <dbReference type="RuleBase" id="RU003784"/>
    </source>
</evidence>
<name>A0A2S8NV31_9MOLU</name>
<dbReference type="GO" id="GO:0006400">
    <property type="term" value="P:tRNA modification"/>
    <property type="evidence" value="ECO:0007669"/>
    <property type="project" value="TreeGrafter"/>
</dbReference>
<dbReference type="GO" id="GO:0005524">
    <property type="term" value="F:ATP binding"/>
    <property type="evidence" value="ECO:0007669"/>
    <property type="project" value="UniProtKB-UniRule"/>
</dbReference>
<dbReference type="InterPro" id="IPR039657">
    <property type="entry name" value="Dimethylallyltransferase"/>
</dbReference>
<evidence type="ECO:0000256" key="8">
    <source>
        <dbReference type="ARBA" id="ARBA00022842"/>
    </source>
</evidence>
<comment type="subunit">
    <text evidence="10">Monomer.</text>
</comment>
<dbReference type="SUPFAM" id="SSF52540">
    <property type="entry name" value="P-loop containing nucleoside triphosphate hydrolases"/>
    <property type="match status" value="2"/>
</dbReference>
<dbReference type="HAMAP" id="MF_00185">
    <property type="entry name" value="IPP_trans"/>
    <property type="match status" value="1"/>
</dbReference>
<protein>
    <recommendedName>
        <fullName evidence="10">tRNA dimethylallyltransferase</fullName>
        <ecNumber evidence="10">2.5.1.75</ecNumber>
    </recommendedName>
    <alternativeName>
        <fullName evidence="10">Dimethylallyl diphosphate:tRNA dimethylallyltransferase</fullName>
        <shortName evidence="10">DMAPP:tRNA dimethylallyltransferase</shortName>
        <shortName evidence="10">DMATase</shortName>
    </alternativeName>
    <alternativeName>
        <fullName evidence="10">Isopentenyl-diphosphate:tRNA isopentenyltransferase</fullName>
        <shortName evidence="10">IPP transferase</shortName>
        <shortName evidence="10">IPPT</shortName>
        <shortName evidence="10">IPTase</shortName>
    </alternativeName>
</protein>
<evidence type="ECO:0000256" key="10">
    <source>
        <dbReference type="HAMAP-Rule" id="MF_00185"/>
    </source>
</evidence>
<comment type="cofactor">
    <cofactor evidence="1 10">
        <name>Mg(2+)</name>
        <dbReference type="ChEBI" id="CHEBI:18420"/>
    </cofactor>
</comment>
<dbReference type="Proteomes" id="UP000238672">
    <property type="component" value="Unassembled WGS sequence"/>
</dbReference>
<dbReference type="Pfam" id="PF01715">
    <property type="entry name" value="IPPT"/>
    <property type="match status" value="1"/>
</dbReference>
<keyword evidence="6 10" id="KW-0547">Nucleotide-binding</keyword>
<gene>
    <name evidence="10 14" type="primary">miaA</name>
    <name evidence="14" type="ORF">C6B37_00735</name>
</gene>
<dbReference type="InterPro" id="IPR018022">
    <property type="entry name" value="IPT"/>
</dbReference>
<feature type="region of interest" description="Interaction with substrate tRNA" evidence="10">
    <location>
        <begin position="34"/>
        <end position="37"/>
    </location>
</feature>
<feature type="binding site" evidence="10">
    <location>
        <begin position="9"/>
        <end position="16"/>
    </location>
    <ligand>
        <name>ATP</name>
        <dbReference type="ChEBI" id="CHEBI:30616"/>
    </ligand>
</feature>
<keyword evidence="4 10" id="KW-0808">Transferase</keyword>
<keyword evidence="7 10" id="KW-0067">ATP-binding</keyword>
<comment type="caution">
    <text evidence="14">The sequence shown here is derived from an EMBL/GenBank/DDBJ whole genome shotgun (WGS) entry which is preliminary data.</text>
</comment>
<evidence type="ECO:0000256" key="11">
    <source>
        <dbReference type="RuleBase" id="RU003783"/>
    </source>
</evidence>
<keyword evidence="15" id="KW-1185">Reference proteome</keyword>
<keyword evidence="5 10" id="KW-0819">tRNA processing</keyword>
<dbReference type="InterPro" id="IPR027417">
    <property type="entry name" value="P-loop_NTPase"/>
</dbReference>
<dbReference type="GO" id="GO:0052381">
    <property type="term" value="F:tRNA dimethylallyltransferase activity"/>
    <property type="evidence" value="ECO:0007669"/>
    <property type="project" value="UniProtKB-UniRule"/>
</dbReference>
<evidence type="ECO:0000256" key="9">
    <source>
        <dbReference type="ARBA" id="ARBA00049563"/>
    </source>
</evidence>
<evidence type="ECO:0000256" key="1">
    <source>
        <dbReference type="ARBA" id="ARBA00001946"/>
    </source>
</evidence>
<comment type="caution">
    <text evidence="10">Lacks conserved residue(s) required for the propagation of feature annotation.</text>
</comment>
<sequence length="296" mass="34384">MKKVIVITGPTASGKTQLSIELSHFFKAEIINADSVQMLKHFNIGSAKVTPFEQKKIKHHLISINEPEDCYNIYDFQKDARSLIEKITLPFIVGGSGLYIKAALFNYEKSSNWTSLLPVDINNVSLSEMLQQIQKKDPNLKIDEKNPRRIVSAFLHLDQKILRSQKKGKNIPLFDILVLYLDIPRLILKERIIKRLDMMIEQGFIKEVVLLKQKFPKANFNIIGYREIKTFLEKKISLEEAKRLIIKNTMSYAKRQKTWFKNQITSQLVMIDALNPELISQSIQIIRTFLNKRKQI</sequence>
<dbReference type="NCBIfam" id="TIGR00174">
    <property type="entry name" value="miaA"/>
    <property type="match status" value="1"/>
</dbReference>
<comment type="catalytic activity">
    <reaction evidence="9 10 11">
        <text>adenosine(37) in tRNA + dimethylallyl diphosphate = N(6)-dimethylallyladenosine(37) in tRNA + diphosphate</text>
        <dbReference type="Rhea" id="RHEA:26482"/>
        <dbReference type="Rhea" id="RHEA-COMP:10162"/>
        <dbReference type="Rhea" id="RHEA-COMP:10375"/>
        <dbReference type="ChEBI" id="CHEBI:33019"/>
        <dbReference type="ChEBI" id="CHEBI:57623"/>
        <dbReference type="ChEBI" id="CHEBI:74411"/>
        <dbReference type="ChEBI" id="CHEBI:74415"/>
        <dbReference type="EC" id="2.5.1.75"/>
    </reaction>
</comment>
<organism evidence="14 15">
    <name type="scientific">Candidatus Phytoplasma phoenicium</name>
    <dbReference type="NCBI Taxonomy" id="198422"/>
    <lineage>
        <taxon>Bacteria</taxon>
        <taxon>Bacillati</taxon>
        <taxon>Mycoplasmatota</taxon>
        <taxon>Mollicutes</taxon>
        <taxon>Acholeplasmatales</taxon>
        <taxon>Acholeplasmataceae</taxon>
        <taxon>Candidatus Phytoplasma</taxon>
        <taxon>16SrIX (Pigeon pea witches'-broom group)</taxon>
    </lineage>
</organism>
<evidence type="ECO:0000256" key="4">
    <source>
        <dbReference type="ARBA" id="ARBA00022679"/>
    </source>
</evidence>
<proteinExistence type="inferred from homology"/>
<dbReference type="PANTHER" id="PTHR11088">
    <property type="entry name" value="TRNA DIMETHYLALLYLTRANSFERASE"/>
    <property type="match status" value="1"/>
</dbReference>
<evidence type="ECO:0000256" key="2">
    <source>
        <dbReference type="ARBA" id="ARBA00003213"/>
    </source>
</evidence>